<dbReference type="InterPro" id="IPR011050">
    <property type="entry name" value="Pectin_lyase_fold/virulence"/>
</dbReference>
<feature type="transmembrane region" description="Helical" evidence="4">
    <location>
        <begin position="458"/>
        <end position="479"/>
    </location>
</feature>
<name>Q12Y38_METBU</name>
<dbReference type="STRING" id="259564.Mbur_0669"/>
<accession>Q12Y38</accession>
<dbReference type="InterPro" id="IPR051550">
    <property type="entry name" value="SCF-Subunits/Alg-Epimerases"/>
</dbReference>
<evidence type="ECO:0000256" key="1">
    <source>
        <dbReference type="ARBA" id="ARBA00004906"/>
    </source>
</evidence>
<dbReference type="Proteomes" id="UP000001979">
    <property type="component" value="Chromosome"/>
</dbReference>
<dbReference type="InterPro" id="IPR039448">
    <property type="entry name" value="Beta_helix"/>
</dbReference>
<dbReference type="InterPro" id="IPR006633">
    <property type="entry name" value="Carb-bd_sugar_hydrolysis-dom"/>
</dbReference>
<dbReference type="PANTHER" id="PTHR22990:SF15">
    <property type="entry name" value="F-BOX ONLY PROTEIN 10"/>
    <property type="match status" value="1"/>
</dbReference>
<dbReference type="InterPro" id="IPR007742">
    <property type="entry name" value="NosD_dom"/>
</dbReference>
<dbReference type="InterPro" id="IPR012334">
    <property type="entry name" value="Pectin_lyas_fold"/>
</dbReference>
<organism evidence="6 7">
    <name type="scientific">Methanococcoides burtonii (strain DSM 6242 / NBRC 107633 / OCM 468 / ACE-M)</name>
    <dbReference type="NCBI Taxonomy" id="259564"/>
    <lineage>
        <taxon>Archaea</taxon>
        <taxon>Methanobacteriati</taxon>
        <taxon>Methanobacteriota</taxon>
        <taxon>Stenosarchaea group</taxon>
        <taxon>Methanomicrobia</taxon>
        <taxon>Methanosarcinales</taxon>
        <taxon>Methanosarcinaceae</taxon>
        <taxon>Methanococcoides</taxon>
    </lineage>
</organism>
<dbReference type="AlphaFoldDB" id="Q12Y38"/>
<feature type="transmembrane region" description="Helical" evidence="4">
    <location>
        <begin position="550"/>
        <end position="569"/>
    </location>
</feature>
<dbReference type="Pfam" id="PF05048">
    <property type="entry name" value="NosD"/>
    <property type="match status" value="1"/>
</dbReference>
<keyword evidence="4" id="KW-0472">Membrane</keyword>
<keyword evidence="3" id="KW-0833">Ubl conjugation pathway</keyword>
<evidence type="ECO:0000259" key="5">
    <source>
        <dbReference type="SMART" id="SM00722"/>
    </source>
</evidence>
<keyword evidence="2" id="KW-0677">Repeat</keyword>
<dbReference type="Gene3D" id="2.160.20.10">
    <property type="entry name" value="Single-stranded right-handed beta-helix, Pectin lyase-like"/>
    <property type="match status" value="2"/>
</dbReference>
<evidence type="ECO:0000313" key="7">
    <source>
        <dbReference type="Proteomes" id="UP000001979"/>
    </source>
</evidence>
<keyword evidence="7" id="KW-1185">Reference proteome</keyword>
<feature type="transmembrane region" description="Helical" evidence="4">
    <location>
        <begin position="392"/>
        <end position="415"/>
    </location>
</feature>
<dbReference type="SUPFAM" id="SSF51126">
    <property type="entry name" value="Pectin lyase-like"/>
    <property type="match status" value="2"/>
</dbReference>
<dbReference type="EMBL" id="CP000300">
    <property type="protein sequence ID" value="ABE51638.1"/>
    <property type="molecule type" value="Genomic_DNA"/>
</dbReference>
<reference evidence="7" key="1">
    <citation type="journal article" date="2009" name="ISME J.">
        <title>The genome sequence of the psychrophilic archaeon, Methanococcoides burtonii: the role of genome evolution in cold adaptation.</title>
        <authorList>
            <person name="Allen M.A."/>
            <person name="Lauro F.M."/>
            <person name="Williams T.J."/>
            <person name="Burg D."/>
            <person name="Siddiqui K.S."/>
            <person name="De Francisci D."/>
            <person name="Chong K.W."/>
            <person name="Pilak O."/>
            <person name="Chew H.H."/>
            <person name="De Maere M.Z."/>
            <person name="Ting L."/>
            <person name="Katrib M."/>
            <person name="Ng C."/>
            <person name="Sowers K.R."/>
            <person name="Galperin M.Y."/>
            <person name="Anderson I.J."/>
            <person name="Ivanova N."/>
            <person name="Dalin E."/>
            <person name="Martinez M."/>
            <person name="Lapidus A."/>
            <person name="Hauser L."/>
            <person name="Land M."/>
            <person name="Thomas T."/>
            <person name="Cavicchioli R."/>
        </authorList>
    </citation>
    <scope>NUCLEOTIDE SEQUENCE [LARGE SCALE GENOMIC DNA]</scope>
    <source>
        <strain evidence="7">DSM 6242 / NBRC 107633 / OCM 468 / ACE-M</strain>
    </source>
</reference>
<gene>
    <name evidence="6" type="ordered locus">Mbur_0669</name>
</gene>
<dbReference type="RefSeq" id="WP_011498796.1">
    <property type="nucleotide sequence ID" value="NC_007955.1"/>
</dbReference>
<dbReference type="NCBIfam" id="TIGR03804">
    <property type="entry name" value="para_beta_helix"/>
    <property type="match status" value="6"/>
</dbReference>
<dbReference type="PANTHER" id="PTHR22990">
    <property type="entry name" value="F-BOX ONLY PROTEIN"/>
    <property type="match status" value="1"/>
</dbReference>
<keyword evidence="4" id="KW-0812">Transmembrane</keyword>
<feature type="domain" description="Carbohydrate-binding/sugar hydrolysis" evidence="5">
    <location>
        <begin position="59"/>
        <end position="197"/>
    </location>
</feature>
<dbReference type="HOGENOM" id="CLU_478694_0_0_2"/>
<sequence>MMTTKQSKINLVAITLVFIVITIGTVNAATVIVDDSGGAAYTTIQQAIDNATAGDTIIVNFGTYTEKIHVNKSLTIISKSGNPGNSIVQAIDSSDSVFHITADEVKINGFHVKDSVERYWEDSVPGIYLDGAHNSVISNNQFSNIYYGIVLESSGNNTLSNNIATYNIGGIHLIDSNNNILDNNTLLNNSENGIFFEHSIYNHLINNTAFNSVDGIRLTKSQNNFLNNNIVSNNSCGIYLETSDENTLDDNIALNNFCGIRLIGSSYCILKNNTASNNNDGIYLQDSCSNNTLINNNASNNHAGISLRVFNKNNTLSYNKANSNNEHGILLFSSNNNILRGNTASNNDIGIFLKYSNRNLLENNTGSNKKYGIYHSDSKYNTLSNNKINGNVFLKLLAFSSLLIVIMFSTSYILWNKIDKKRSILSTSMILLLPLLPTLIGVMHELHLLETIISIHPWNYMLIRILEFGLPAAVIIFYGYTTGDKIFSTLSGVFLIPLFSIYAEVLMEMLNPYFILNLGHWLRWNAIVAIFPFMVLYGLTGYFGARRTKVSLIISICIAIFILVIISGID</sequence>
<feature type="transmembrane region" description="Helical" evidence="4">
    <location>
        <begin position="523"/>
        <end position="543"/>
    </location>
</feature>
<evidence type="ECO:0000256" key="3">
    <source>
        <dbReference type="ARBA" id="ARBA00022786"/>
    </source>
</evidence>
<evidence type="ECO:0000313" key="6">
    <source>
        <dbReference type="EMBL" id="ABE51638.1"/>
    </source>
</evidence>
<evidence type="ECO:0000256" key="2">
    <source>
        <dbReference type="ARBA" id="ARBA00022737"/>
    </source>
</evidence>
<dbReference type="KEGG" id="mbu:Mbur_0669"/>
<dbReference type="OrthoDB" id="36243at2157"/>
<evidence type="ECO:0000256" key="4">
    <source>
        <dbReference type="SAM" id="Phobius"/>
    </source>
</evidence>
<protein>
    <submittedName>
        <fullName evidence="6">Cell surface glycoprotein</fullName>
    </submittedName>
</protein>
<dbReference type="Pfam" id="PF13229">
    <property type="entry name" value="Beta_helix"/>
    <property type="match status" value="1"/>
</dbReference>
<proteinExistence type="predicted"/>
<dbReference type="GeneID" id="3997999"/>
<dbReference type="InterPro" id="IPR006626">
    <property type="entry name" value="PbH1"/>
</dbReference>
<feature type="transmembrane region" description="Helical" evidence="4">
    <location>
        <begin position="427"/>
        <end position="446"/>
    </location>
</feature>
<feature type="transmembrane region" description="Helical" evidence="4">
    <location>
        <begin position="486"/>
        <end position="503"/>
    </location>
</feature>
<dbReference type="InterPro" id="IPR022441">
    <property type="entry name" value="Para_beta_helix_rpt-2"/>
</dbReference>
<comment type="pathway">
    <text evidence="1">Protein modification; protein ubiquitination.</text>
</comment>
<feature type="domain" description="Carbohydrate-binding/sugar hydrolysis" evidence="5">
    <location>
        <begin position="234"/>
        <end position="376"/>
    </location>
</feature>
<dbReference type="SMART" id="SM00722">
    <property type="entry name" value="CASH"/>
    <property type="match status" value="2"/>
</dbReference>
<dbReference type="SMART" id="SM00710">
    <property type="entry name" value="PbH1"/>
    <property type="match status" value="12"/>
</dbReference>
<keyword evidence="4" id="KW-1133">Transmembrane helix</keyword>